<comment type="caution">
    <text evidence="1">The sequence shown here is derived from an EMBL/GenBank/DDBJ whole genome shotgun (WGS) entry which is preliminary data.</text>
</comment>
<dbReference type="AlphaFoldDB" id="A0A069D5W5"/>
<proteinExistence type="predicted"/>
<gene>
    <name evidence="1" type="ORF">JCM15093_649</name>
</gene>
<sequence>MPCEVQHAQHATASSCGSCSVQETQPSCCTSASVKHQSVATHGEQLSHSKGCTVSIYKLDLVKYSFESVITVPVINLLCQELPDLMVSVPRMEDAAHHYTDTSPPAVGSRQYLALYSTLLI</sequence>
<evidence type="ECO:0000313" key="1">
    <source>
        <dbReference type="EMBL" id="GAK35549.1"/>
    </source>
</evidence>
<keyword evidence="2" id="KW-1185">Reference proteome</keyword>
<accession>A0A069D5W5</accession>
<dbReference type="Proteomes" id="UP000027601">
    <property type="component" value="Unassembled WGS sequence"/>
</dbReference>
<evidence type="ECO:0000313" key="2">
    <source>
        <dbReference type="Proteomes" id="UP000027601"/>
    </source>
</evidence>
<dbReference type="STRING" id="1121097.GCA_000428125_01273"/>
<dbReference type="EMBL" id="BAJS01000002">
    <property type="protein sequence ID" value="GAK35549.1"/>
    <property type="molecule type" value="Genomic_DNA"/>
</dbReference>
<name>A0A069D5W5_9BACE</name>
<reference evidence="1 2" key="1">
    <citation type="journal article" date="2015" name="Microbes Environ.">
        <title>Distribution and evolution of nitrogen fixation genes in the phylum bacteroidetes.</title>
        <authorList>
            <person name="Inoue J."/>
            <person name="Oshima K."/>
            <person name="Suda W."/>
            <person name="Sakamoto M."/>
            <person name="Iino T."/>
            <person name="Noda S."/>
            <person name="Hongoh Y."/>
            <person name="Hattori M."/>
            <person name="Ohkuma M."/>
        </authorList>
    </citation>
    <scope>NUCLEOTIDE SEQUENCE [LARGE SCALE GENOMIC DNA]</scope>
    <source>
        <strain evidence="1 2">JCM 15093</strain>
    </source>
</reference>
<organism evidence="1 2">
    <name type="scientific">Bacteroides graminisolvens DSM 19988 = JCM 15093</name>
    <dbReference type="NCBI Taxonomy" id="1121097"/>
    <lineage>
        <taxon>Bacteria</taxon>
        <taxon>Pseudomonadati</taxon>
        <taxon>Bacteroidota</taxon>
        <taxon>Bacteroidia</taxon>
        <taxon>Bacteroidales</taxon>
        <taxon>Bacteroidaceae</taxon>
        <taxon>Bacteroides</taxon>
    </lineage>
</organism>
<protein>
    <submittedName>
        <fullName evidence="1">Uncharacterized protein</fullName>
    </submittedName>
</protein>